<dbReference type="AlphaFoldDB" id="A0A3B4YLB6"/>
<name>A0A3B4YLB6_SERLL</name>
<evidence type="ECO:0000313" key="2">
    <source>
        <dbReference type="Proteomes" id="UP000261360"/>
    </source>
</evidence>
<reference evidence="1" key="2">
    <citation type="submission" date="2025-09" db="UniProtKB">
        <authorList>
            <consortium name="Ensembl"/>
        </authorList>
    </citation>
    <scope>IDENTIFICATION</scope>
</reference>
<sequence>IEGRESHILYVFLTMIQSGLSMSFSRWQELVVTELAPAHHSRENSQRSLTTHRLTVTFLLRRFLPDTDTMKENVELCIGYTHCVSACYTHSTVHAP</sequence>
<organism evidence="1 2">
    <name type="scientific">Seriola lalandi dorsalis</name>
    <dbReference type="NCBI Taxonomy" id="1841481"/>
    <lineage>
        <taxon>Eukaryota</taxon>
        <taxon>Metazoa</taxon>
        <taxon>Chordata</taxon>
        <taxon>Craniata</taxon>
        <taxon>Vertebrata</taxon>
        <taxon>Euteleostomi</taxon>
        <taxon>Actinopterygii</taxon>
        <taxon>Neopterygii</taxon>
        <taxon>Teleostei</taxon>
        <taxon>Neoteleostei</taxon>
        <taxon>Acanthomorphata</taxon>
        <taxon>Carangaria</taxon>
        <taxon>Carangiformes</taxon>
        <taxon>Carangidae</taxon>
        <taxon>Seriola</taxon>
    </lineage>
</organism>
<dbReference type="GeneTree" id="ENSGT00940000177072"/>
<accession>A0A3B4YLB6</accession>
<protein>
    <submittedName>
        <fullName evidence="1">Uncharacterized protein</fullName>
    </submittedName>
</protein>
<dbReference type="Proteomes" id="UP000261360">
    <property type="component" value="Unplaced"/>
</dbReference>
<dbReference type="Ensembl" id="ENSSLDT00000029785.1">
    <property type="protein sequence ID" value="ENSSLDP00000028938.1"/>
    <property type="gene ID" value="ENSSLDG00000022355.1"/>
</dbReference>
<proteinExistence type="predicted"/>
<evidence type="ECO:0000313" key="1">
    <source>
        <dbReference type="Ensembl" id="ENSSLDP00000028938.1"/>
    </source>
</evidence>
<reference evidence="1" key="1">
    <citation type="submission" date="2025-08" db="UniProtKB">
        <authorList>
            <consortium name="Ensembl"/>
        </authorList>
    </citation>
    <scope>IDENTIFICATION</scope>
</reference>
<keyword evidence="2" id="KW-1185">Reference proteome</keyword>